<dbReference type="Proteomes" id="UP000266861">
    <property type="component" value="Unassembled WGS sequence"/>
</dbReference>
<dbReference type="InterPro" id="IPR036915">
    <property type="entry name" value="Cyclin-like_sf"/>
</dbReference>
<dbReference type="SUPFAM" id="SSF47954">
    <property type="entry name" value="Cyclin-like"/>
    <property type="match status" value="1"/>
</dbReference>
<keyword evidence="2" id="KW-1185">Reference proteome</keyword>
<proteinExistence type="predicted"/>
<dbReference type="GO" id="GO:0000307">
    <property type="term" value="C:cyclin-dependent protein kinase holoenzyme complex"/>
    <property type="evidence" value="ECO:0007669"/>
    <property type="project" value="TreeGrafter"/>
</dbReference>
<accession>A0A397II65</accession>
<gene>
    <name evidence="1" type="ORF">Glove_221g61</name>
</gene>
<dbReference type="GO" id="GO:0005634">
    <property type="term" value="C:nucleus"/>
    <property type="evidence" value="ECO:0007669"/>
    <property type="project" value="TreeGrafter"/>
</dbReference>
<dbReference type="AlphaFoldDB" id="A0A397II65"/>
<dbReference type="GO" id="GO:0016538">
    <property type="term" value="F:cyclin-dependent protein serine/threonine kinase regulator activity"/>
    <property type="evidence" value="ECO:0007669"/>
    <property type="project" value="TreeGrafter"/>
</dbReference>
<dbReference type="OrthoDB" id="244495at2759"/>
<sequence>MLGPITQIFFDSKKVVSLVPNVPQLKKMPISGPNELGEFASNISFEMYKIWTGSDSIKCQVNEKYKNFCIGLLCITQLSHVTVFVALKYIQRYIKCAKAIDFGIGKLFLISIILADKYVNDIKYSIETWAKITELPSKEINKMQLMFWGFLSYNIYINGDEYSDWINRLMECIKLQEQFYNEPPKYLRTIMADVNNHRTCILLKIDTEVRELPSGVKPKNEKYGCTKSKLRFPPGLGFTSQN</sequence>
<reference evidence="1 2" key="1">
    <citation type="submission" date="2018-08" db="EMBL/GenBank/DDBJ databases">
        <title>Genome and evolution of the arbuscular mycorrhizal fungus Diversispora epigaea (formerly Glomus versiforme) and its bacterial endosymbionts.</title>
        <authorList>
            <person name="Sun X."/>
            <person name="Fei Z."/>
            <person name="Harrison M."/>
        </authorList>
    </citation>
    <scope>NUCLEOTIDE SEQUENCE [LARGE SCALE GENOMIC DNA]</scope>
    <source>
        <strain evidence="1 2">IT104</strain>
    </source>
</reference>
<dbReference type="InterPro" id="IPR013922">
    <property type="entry name" value="Cyclin_PHO80-like"/>
</dbReference>
<evidence type="ECO:0000313" key="2">
    <source>
        <dbReference type="Proteomes" id="UP000266861"/>
    </source>
</evidence>
<dbReference type="PANTHER" id="PTHR15615:SF108">
    <property type="entry name" value="PROTEIN CNPPD1"/>
    <property type="match status" value="1"/>
</dbReference>
<organism evidence="1 2">
    <name type="scientific">Diversispora epigaea</name>
    <dbReference type="NCBI Taxonomy" id="1348612"/>
    <lineage>
        <taxon>Eukaryota</taxon>
        <taxon>Fungi</taxon>
        <taxon>Fungi incertae sedis</taxon>
        <taxon>Mucoromycota</taxon>
        <taxon>Glomeromycotina</taxon>
        <taxon>Glomeromycetes</taxon>
        <taxon>Diversisporales</taxon>
        <taxon>Diversisporaceae</taxon>
        <taxon>Diversispora</taxon>
    </lineage>
</organism>
<evidence type="ECO:0000313" key="1">
    <source>
        <dbReference type="EMBL" id="RHZ74522.1"/>
    </source>
</evidence>
<comment type="caution">
    <text evidence="1">The sequence shown here is derived from an EMBL/GenBank/DDBJ whole genome shotgun (WGS) entry which is preliminary data.</text>
</comment>
<dbReference type="Gene3D" id="1.10.472.10">
    <property type="entry name" value="Cyclin-like"/>
    <property type="match status" value="1"/>
</dbReference>
<dbReference type="PANTHER" id="PTHR15615">
    <property type="match status" value="1"/>
</dbReference>
<dbReference type="Pfam" id="PF08613">
    <property type="entry name" value="Cyclin"/>
    <property type="match status" value="1"/>
</dbReference>
<name>A0A397II65_9GLOM</name>
<protein>
    <recommendedName>
        <fullName evidence="3">Cyclin N-terminal domain-containing protein</fullName>
    </recommendedName>
</protein>
<dbReference type="CDD" id="cd20557">
    <property type="entry name" value="CYCLIN_ScPCL1-like"/>
    <property type="match status" value="1"/>
</dbReference>
<dbReference type="GO" id="GO:0019901">
    <property type="term" value="F:protein kinase binding"/>
    <property type="evidence" value="ECO:0007669"/>
    <property type="project" value="InterPro"/>
</dbReference>
<evidence type="ECO:0008006" key="3">
    <source>
        <dbReference type="Google" id="ProtNLM"/>
    </source>
</evidence>
<dbReference type="EMBL" id="PQFF01000206">
    <property type="protein sequence ID" value="RHZ74522.1"/>
    <property type="molecule type" value="Genomic_DNA"/>
</dbReference>